<organism evidence="5 6">
    <name type="scientific">Knufia peltigerae</name>
    <dbReference type="NCBI Taxonomy" id="1002370"/>
    <lineage>
        <taxon>Eukaryota</taxon>
        <taxon>Fungi</taxon>
        <taxon>Dikarya</taxon>
        <taxon>Ascomycota</taxon>
        <taxon>Pezizomycotina</taxon>
        <taxon>Eurotiomycetes</taxon>
        <taxon>Chaetothyriomycetidae</taxon>
        <taxon>Chaetothyriales</taxon>
        <taxon>Trichomeriaceae</taxon>
        <taxon>Knufia</taxon>
    </lineage>
</organism>
<dbReference type="GO" id="GO:0016491">
    <property type="term" value="F:oxidoreductase activity"/>
    <property type="evidence" value="ECO:0007669"/>
    <property type="project" value="UniProtKB-KW"/>
</dbReference>
<accession>A0AA38XYB2</accession>
<dbReference type="EMBL" id="JAPDRN010000078">
    <property type="protein sequence ID" value="KAJ9627366.1"/>
    <property type="molecule type" value="Genomic_DNA"/>
</dbReference>
<keyword evidence="4" id="KW-0560">Oxidoreductase</keyword>
<name>A0AA38XYB2_9EURO</name>
<keyword evidence="6" id="KW-1185">Reference proteome</keyword>
<sequence>MAVTKLDALVVGAGFGGLYQLYSLLKLGLSVKVIDQAGDVGGTWYWNRYPGAMSDTEAFAYRYSWDKDDLQHYPWTERYVKQPEVLAYLRHVVKRHDLRRHIQFNTEFLGAAYDEAGRLWRVQTSSGVMEAHYLITALGILNATNWPDIPGIDVYRGELYHTSRFPETYDFKGKRVGVVGCGSTGVQVISAIAKDVKTLTCFQRRPQYTIPANDGPVSKEYRDRINKDYDAIWDHVKTSASGMGFEESKVSALSVSEEERNRVFEECWRTGNGLRFNFGLFADIATNREANEAACVFIRNKIRSIVKDPETARKLTPWEPFARRPLCDTGYYETFNRENVELVDLKATPIVELTEDGIQTSDGKTHELDVIIMATGFDAFDGSYNRVCIRGRNGETLRDHWAIRPSTYLGTAVSGFPNFFMISGPLSAFSNVPPALEMHVEFITGIIARAKELVEEDLVGGRVNGTSGMNNGEAAAAAAAIKRRVELEALPEAEADWFDKCTELCTKTLYWETKSWFWGDNVKGKGHRVLFFLGGLGAFNNALLEAAAAGYKGFRPFCGIWHGPRK</sequence>
<keyword evidence="1" id="KW-0285">Flavoprotein</keyword>
<evidence type="ECO:0000256" key="2">
    <source>
        <dbReference type="ARBA" id="ARBA00022827"/>
    </source>
</evidence>
<dbReference type="InterPro" id="IPR036188">
    <property type="entry name" value="FAD/NAD-bd_sf"/>
</dbReference>
<protein>
    <recommendedName>
        <fullName evidence="7">Cyclohexanone monooxygenase</fullName>
    </recommendedName>
</protein>
<dbReference type="AlphaFoldDB" id="A0AA38XYB2"/>
<evidence type="ECO:0008006" key="7">
    <source>
        <dbReference type="Google" id="ProtNLM"/>
    </source>
</evidence>
<dbReference type="Pfam" id="PF13738">
    <property type="entry name" value="Pyr_redox_3"/>
    <property type="match status" value="1"/>
</dbReference>
<gene>
    <name evidence="5" type="ORF">H2204_009777</name>
</gene>
<dbReference type="PANTHER" id="PTHR43098">
    <property type="entry name" value="L-ORNITHINE N(5)-MONOOXYGENASE-RELATED"/>
    <property type="match status" value="1"/>
</dbReference>
<comment type="caution">
    <text evidence="5">The sequence shown here is derived from an EMBL/GenBank/DDBJ whole genome shotgun (WGS) entry which is preliminary data.</text>
</comment>
<reference evidence="5" key="1">
    <citation type="submission" date="2022-10" db="EMBL/GenBank/DDBJ databases">
        <title>Culturing micro-colonial fungi from biological soil crusts in the Mojave desert and describing Neophaeococcomyces mojavensis, and introducing the new genera and species Taxawa tesnikishii.</title>
        <authorList>
            <person name="Kurbessoian T."/>
            <person name="Stajich J.E."/>
        </authorList>
    </citation>
    <scope>NUCLEOTIDE SEQUENCE</scope>
    <source>
        <strain evidence="5">TK_35</strain>
    </source>
</reference>
<evidence type="ECO:0000256" key="3">
    <source>
        <dbReference type="ARBA" id="ARBA00022857"/>
    </source>
</evidence>
<keyword evidence="2" id="KW-0274">FAD</keyword>
<dbReference type="PANTHER" id="PTHR43098:SF5">
    <property type="entry name" value="DUAL-FUNCTIONAL MONOOXYGENASE_METHYLTRANSFERASE PSOF"/>
    <property type="match status" value="1"/>
</dbReference>
<dbReference type="InterPro" id="IPR050775">
    <property type="entry name" value="FAD-binding_Monooxygenases"/>
</dbReference>
<dbReference type="SUPFAM" id="SSF51905">
    <property type="entry name" value="FAD/NAD(P)-binding domain"/>
    <property type="match status" value="2"/>
</dbReference>
<dbReference type="Proteomes" id="UP001172681">
    <property type="component" value="Unassembled WGS sequence"/>
</dbReference>
<evidence type="ECO:0000256" key="1">
    <source>
        <dbReference type="ARBA" id="ARBA00022630"/>
    </source>
</evidence>
<evidence type="ECO:0000313" key="6">
    <source>
        <dbReference type="Proteomes" id="UP001172681"/>
    </source>
</evidence>
<proteinExistence type="predicted"/>
<dbReference type="Gene3D" id="3.50.50.60">
    <property type="entry name" value="FAD/NAD(P)-binding domain"/>
    <property type="match status" value="3"/>
</dbReference>
<keyword evidence="3" id="KW-0521">NADP</keyword>
<evidence type="ECO:0000313" key="5">
    <source>
        <dbReference type="EMBL" id="KAJ9627366.1"/>
    </source>
</evidence>
<evidence type="ECO:0000256" key="4">
    <source>
        <dbReference type="ARBA" id="ARBA00023002"/>
    </source>
</evidence>